<reference evidence="1" key="2">
    <citation type="submission" date="2020-11" db="EMBL/GenBank/DDBJ databases">
        <authorList>
            <person name="McCartney M.A."/>
            <person name="Auch B."/>
            <person name="Kono T."/>
            <person name="Mallez S."/>
            <person name="Becker A."/>
            <person name="Gohl D.M."/>
            <person name="Silverstein K.A.T."/>
            <person name="Koren S."/>
            <person name="Bechman K.B."/>
            <person name="Herman A."/>
            <person name="Abrahante J.E."/>
            <person name="Garbe J."/>
        </authorList>
    </citation>
    <scope>NUCLEOTIDE SEQUENCE</scope>
    <source>
        <strain evidence="1">Duluth1</strain>
        <tissue evidence="1">Whole animal</tissue>
    </source>
</reference>
<keyword evidence="2" id="KW-1185">Reference proteome</keyword>
<organism evidence="1 2">
    <name type="scientific">Dreissena polymorpha</name>
    <name type="common">Zebra mussel</name>
    <name type="synonym">Mytilus polymorpha</name>
    <dbReference type="NCBI Taxonomy" id="45954"/>
    <lineage>
        <taxon>Eukaryota</taxon>
        <taxon>Metazoa</taxon>
        <taxon>Spiralia</taxon>
        <taxon>Lophotrochozoa</taxon>
        <taxon>Mollusca</taxon>
        <taxon>Bivalvia</taxon>
        <taxon>Autobranchia</taxon>
        <taxon>Heteroconchia</taxon>
        <taxon>Euheterodonta</taxon>
        <taxon>Imparidentia</taxon>
        <taxon>Neoheterodontei</taxon>
        <taxon>Myida</taxon>
        <taxon>Dreissenoidea</taxon>
        <taxon>Dreissenidae</taxon>
        <taxon>Dreissena</taxon>
    </lineage>
</organism>
<protein>
    <submittedName>
        <fullName evidence="1">Uncharacterized protein</fullName>
    </submittedName>
</protein>
<reference evidence="1" key="1">
    <citation type="journal article" date="2019" name="bioRxiv">
        <title>The Genome of the Zebra Mussel, Dreissena polymorpha: A Resource for Invasive Species Research.</title>
        <authorList>
            <person name="McCartney M.A."/>
            <person name="Auch B."/>
            <person name="Kono T."/>
            <person name="Mallez S."/>
            <person name="Zhang Y."/>
            <person name="Obille A."/>
            <person name="Becker A."/>
            <person name="Abrahante J.E."/>
            <person name="Garbe J."/>
            <person name="Badalamenti J.P."/>
            <person name="Herman A."/>
            <person name="Mangelson H."/>
            <person name="Liachko I."/>
            <person name="Sullivan S."/>
            <person name="Sone E.D."/>
            <person name="Koren S."/>
            <person name="Silverstein K.A.T."/>
            <person name="Beckman K.B."/>
            <person name="Gohl D.M."/>
        </authorList>
    </citation>
    <scope>NUCLEOTIDE SEQUENCE</scope>
    <source>
        <strain evidence="1">Duluth1</strain>
        <tissue evidence="1">Whole animal</tissue>
    </source>
</reference>
<sequence>MHAVSTRLVSHDVTHLFDGEKLLVKGENTKNPEDWKNFLTNDENKQQLVKITCKSWESYEYANKQDGDGETTEKALIEDLKSTQEETDTTVIIYALYGKNRVTTLFKFEPLTVTYSS</sequence>
<proteinExistence type="predicted"/>
<dbReference type="EMBL" id="JAIWYP010000007">
    <property type="protein sequence ID" value="KAH3799678.1"/>
    <property type="molecule type" value="Genomic_DNA"/>
</dbReference>
<name>A0A9D4FM19_DREPO</name>
<evidence type="ECO:0000313" key="2">
    <source>
        <dbReference type="Proteomes" id="UP000828390"/>
    </source>
</evidence>
<accession>A0A9D4FM19</accession>
<dbReference type="Proteomes" id="UP000828390">
    <property type="component" value="Unassembled WGS sequence"/>
</dbReference>
<gene>
    <name evidence="1" type="ORF">DPMN_153290</name>
</gene>
<dbReference type="AlphaFoldDB" id="A0A9D4FM19"/>
<comment type="caution">
    <text evidence="1">The sequence shown here is derived from an EMBL/GenBank/DDBJ whole genome shotgun (WGS) entry which is preliminary data.</text>
</comment>
<evidence type="ECO:0000313" key="1">
    <source>
        <dbReference type="EMBL" id="KAH3799678.1"/>
    </source>
</evidence>